<accession>A0A559J3G0</accession>
<dbReference type="PROSITE" id="PS51186">
    <property type="entry name" value="GNAT"/>
    <property type="match status" value="1"/>
</dbReference>
<dbReference type="PANTHER" id="PTHR43877">
    <property type="entry name" value="AMINOALKYLPHOSPHONATE N-ACETYLTRANSFERASE-RELATED-RELATED"/>
    <property type="match status" value="1"/>
</dbReference>
<dbReference type="SUPFAM" id="SSF55729">
    <property type="entry name" value="Acyl-CoA N-acyltransferases (Nat)"/>
    <property type="match status" value="1"/>
</dbReference>
<dbReference type="Pfam" id="PF00583">
    <property type="entry name" value="Acetyltransf_1"/>
    <property type="match status" value="1"/>
</dbReference>
<protein>
    <submittedName>
        <fullName evidence="4">GNAT family N-acetyltransferase</fullName>
    </submittedName>
</protein>
<dbReference type="InterPro" id="IPR016181">
    <property type="entry name" value="Acyl_CoA_acyltransferase"/>
</dbReference>
<dbReference type="AlphaFoldDB" id="A0A559J3G0"/>
<dbReference type="InterPro" id="IPR000182">
    <property type="entry name" value="GNAT_dom"/>
</dbReference>
<dbReference type="GO" id="GO:0016747">
    <property type="term" value="F:acyltransferase activity, transferring groups other than amino-acyl groups"/>
    <property type="evidence" value="ECO:0007669"/>
    <property type="project" value="InterPro"/>
</dbReference>
<dbReference type="Proteomes" id="UP000318102">
    <property type="component" value="Unassembled WGS sequence"/>
</dbReference>
<dbReference type="PANTHER" id="PTHR43877:SF1">
    <property type="entry name" value="ACETYLTRANSFERASE"/>
    <property type="match status" value="1"/>
</dbReference>
<evidence type="ECO:0000259" key="3">
    <source>
        <dbReference type="PROSITE" id="PS51186"/>
    </source>
</evidence>
<dbReference type="InterPro" id="IPR050832">
    <property type="entry name" value="Bact_Acetyltransf"/>
</dbReference>
<keyword evidence="1" id="KW-0808">Transferase</keyword>
<comment type="caution">
    <text evidence="4">The sequence shown here is derived from an EMBL/GenBank/DDBJ whole genome shotgun (WGS) entry which is preliminary data.</text>
</comment>
<dbReference type="OrthoDB" id="9797826at2"/>
<feature type="domain" description="N-acetyltransferase" evidence="3">
    <location>
        <begin position="1"/>
        <end position="142"/>
    </location>
</feature>
<organism evidence="4 5">
    <name type="scientific">Paenibacillus agilis</name>
    <dbReference type="NCBI Taxonomy" id="3020863"/>
    <lineage>
        <taxon>Bacteria</taxon>
        <taxon>Bacillati</taxon>
        <taxon>Bacillota</taxon>
        <taxon>Bacilli</taxon>
        <taxon>Bacillales</taxon>
        <taxon>Paenibacillaceae</taxon>
        <taxon>Paenibacillus</taxon>
    </lineage>
</organism>
<gene>
    <name evidence="4" type="ORF">FPZ44_15970</name>
</gene>
<evidence type="ECO:0000313" key="4">
    <source>
        <dbReference type="EMBL" id="TVX94419.1"/>
    </source>
</evidence>
<dbReference type="Gene3D" id="3.40.630.30">
    <property type="match status" value="1"/>
</dbReference>
<evidence type="ECO:0000256" key="2">
    <source>
        <dbReference type="ARBA" id="ARBA00023315"/>
    </source>
</evidence>
<dbReference type="EMBL" id="VNJK01000001">
    <property type="protein sequence ID" value="TVX94419.1"/>
    <property type="molecule type" value="Genomic_DNA"/>
</dbReference>
<proteinExistence type="predicted"/>
<dbReference type="RefSeq" id="WP_144991524.1">
    <property type="nucleotide sequence ID" value="NZ_VNJK01000001.1"/>
</dbReference>
<evidence type="ECO:0000313" key="5">
    <source>
        <dbReference type="Proteomes" id="UP000318102"/>
    </source>
</evidence>
<evidence type="ECO:0000256" key="1">
    <source>
        <dbReference type="ARBA" id="ARBA00022679"/>
    </source>
</evidence>
<reference evidence="4 5" key="1">
    <citation type="submission" date="2019-07" db="EMBL/GenBank/DDBJ databases">
        <authorList>
            <person name="Kim J."/>
        </authorList>
    </citation>
    <scope>NUCLEOTIDE SEQUENCE [LARGE SCALE GENOMIC DNA]</scope>
    <source>
        <strain evidence="4 5">N4</strain>
    </source>
</reference>
<keyword evidence="2" id="KW-0012">Acyltransferase</keyword>
<name>A0A559J3G0_9BACL</name>
<keyword evidence="5" id="KW-1185">Reference proteome</keyword>
<dbReference type="CDD" id="cd04301">
    <property type="entry name" value="NAT_SF"/>
    <property type="match status" value="1"/>
</dbReference>
<sequence>MIREAEARDAEEIERLYKELLPTNANVKVLGERLEYIKLSTNSYLFVYEDEDRIIGTAHVHLCADALSGHQPFAVVERVIVSGEYQGRGYGAKLMNHIEQLCKELHCVKIMLTSQSQREQAHEFYTRLGYDGTGSKAFKKYV</sequence>